<gene>
    <name evidence="2" type="ORF">B0H15DRAFT_799191</name>
</gene>
<feature type="region of interest" description="Disordered" evidence="1">
    <location>
        <begin position="117"/>
        <end position="143"/>
    </location>
</feature>
<feature type="compositionally biased region" description="Basic and acidic residues" evidence="1">
    <location>
        <begin position="131"/>
        <end position="142"/>
    </location>
</feature>
<protein>
    <submittedName>
        <fullName evidence="2">Uncharacterized protein</fullName>
    </submittedName>
</protein>
<feature type="compositionally biased region" description="Low complexity" evidence="1">
    <location>
        <begin position="262"/>
        <end position="272"/>
    </location>
</feature>
<dbReference type="AlphaFoldDB" id="A0AAD6XR68"/>
<evidence type="ECO:0000313" key="2">
    <source>
        <dbReference type="EMBL" id="KAJ7093388.1"/>
    </source>
</evidence>
<dbReference type="Proteomes" id="UP001222325">
    <property type="component" value="Unassembled WGS sequence"/>
</dbReference>
<reference evidence="2" key="1">
    <citation type="submission" date="2023-03" db="EMBL/GenBank/DDBJ databases">
        <title>Massive genome expansion in bonnet fungi (Mycena s.s.) driven by repeated elements and novel gene families across ecological guilds.</title>
        <authorList>
            <consortium name="Lawrence Berkeley National Laboratory"/>
            <person name="Harder C.B."/>
            <person name="Miyauchi S."/>
            <person name="Viragh M."/>
            <person name="Kuo A."/>
            <person name="Thoen E."/>
            <person name="Andreopoulos B."/>
            <person name="Lu D."/>
            <person name="Skrede I."/>
            <person name="Drula E."/>
            <person name="Henrissat B."/>
            <person name="Morin E."/>
            <person name="Kohler A."/>
            <person name="Barry K."/>
            <person name="LaButti K."/>
            <person name="Morin E."/>
            <person name="Salamov A."/>
            <person name="Lipzen A."/>
            <person name="Mereny Z."/>
            <person name="Hegedus B."/>
            <person name="Baldrian P."/>
            <person name="Stursova M."/>
            <person name="Weitz H."/>
            <person name="Taylor A."/>
            <person name="Grigoriev I.V."/>
            <person name="Nagy L.G."/>
            <person name="Martin F."/>
            <person name="Kauserud H."/>
        </authorList>
    </citation>
    <scope>NUCLEOTIDE SEQUENCE</scope>
    <source>
        <strain evidence="2">CBHHK173m</strain>
    </source>
</reference>
<sequence>MDKPSWNDTLRASFATCLPCFSSSSSGDSDTENERIPGPGVASYAIRRARADELEGLLADTHADADDAADADAISLHSHLGPRGRRRIPPRTPRHIALWGFNLFGRGRVELPLDAAGEPLHRPQSANATTDRAEAQRRRSAERTAGLLARAAADAGDAPTPLSDADIERRARRRARKEMRRLAAAVAQQDEQFALQVDSPLTPSAHRGIPAPFLPSPAPHPEHGADALAQMRAQDDEDAADLDGGMYARLTPRAGAGGGSRSSGRSSNSGSGAHERGSAGSGGYEPVGAPHGMPPKKTKKRSKKSKSSATSSTLASPRQEDFGAFAPVFDGAQGEFDGTPGGLDAGFGARVEFEGDQEFDGTPGGLGGVAREALPSSGLSKMGRGLSFSVGGGTDMGAGAFFAGA</sequence>
<keyword evidence="3" id="KW-1185">Reference proteome</keyword>
<feature type="compositionally biased region" description="Low complexity" evidence="1">
    <location>
        <begin position="307"/>
        <end position="316"/>
    </location>
</feature>
<feature type="region of interest" description="Disordered" evidence="1">
    <location>
        <begin position="201"/>
        <end position="224"/>
    </location>
</feature>
<organism evidence="2 3">
    <name type="scientific">Mycena belliarum</name>
    <dbReference type="NCBI Taxonomy" id="1033014"/>
    <lineage>
        <taxon>Eukaryota</taxon>
        <taxon>Fungi</taxon>
        <taxon>Dikarya</taxon>
        <taxon>Basidiomycota</taxon>
        <taxon>Agaricomycotina</taxon>
        <taxon>Agaricomycetes</taxon>
        <taxon>Agaricomycetidae</taxon>
        <taxon>Agaricales</taxon>
        <taxon>Marasmiineae</taxon>
        <taxon>Mycenaceae</taxon>
        <taxon>Mycena</taxon>
    </lineage>
</organism>
<name>A0AAD6XR68_9AGAR</name>
<evidence type="ECO:0000256" key="1">
    <source>
        <dbReference type="SAM" id="MobiDB-lite"/>
    </source>
</evidence>
<feature type="region of interest" description="Disordered" evidence="1">
    <location>
        <begin position="355"/>
        <end position="378"/>
    </location>
</feature>
<evidence type="ECO:0000313" key="3">
    <source>
        <dbReference type="Proteomes" id="UP001222325"/>
    </source>
</evidence>
<accession>A0AAD6XR68</accession>
<feature type="region of interest" description="Disordered" evidence="1">
    <location>
        <begin position="248"/>
        <end position="322"/>
    </location>
</feature>
<feature type="compositionally biased region" description="Basic residues" evidence="1">
    <location>
        <begin position="294"/>
        <end position="306"/>
    </location>
</feature>
<proteinExistence type="predicted"/>
<comment type="caution">
    <text evidence="2">The sequence shown here is derived from an EMBL/GenBank/DDBJ whole genome shotgun (WGS) entry which is preliminary data.</text>
</comment>
<dbReference type="EMBL" id="JARJCN010000016">
    <property type="protein sequence ID" value="KAJ7093388.1"/>
    <property type="molecule type" value="Genomic_DNA"/>
</dbReference>